<evidence type="ECO:0000313" key="2">
    <source>
        <dbReference type="EMBL" id="CAE8711309.1"/>
    </source>
</evidence>
<feature type="transmembrane region" description="Helical" evidence="1">
    <location>
        <begin position="29"/>
        <end position="50"/>
    </location>
</feature>
<evidence type="ECO:0000313" key="3">
    <source>
        <dbReference type="Proteomes" id="UP000626109"/>
    </source>
</evidence>
<keyword evidence="1" id="KW-0472">Membrane</keyword>
<feature type="transmembrane region" description="Helical" evidence="1">
    <location>
        <begin position="264"/>
        <end position="285"/>
    </location>
</feature>
<dbReference type="EMBL" id="CAJNNW010032146">
    <property type="protein sequence ID" value="CAE8711309.1"/>
    <property type="molecule type" value="Genomic_DNA"/>
</dbReference>
<proteinExistence type="predicted"/>
<evidence type="ECO:0000256" key="1">
    <source>
        <dbReference type="SAM" id="Phobius"/>
    </source>
</evidence>
<name>A0A813KTA0_POLGL</name>
<sequence>MSSNGPARLWMLATTKMHFCPGIRVRGRLWSLLVVGLSAPLWPLNFALFFNSQDLDLCDGSSQGIFLLQAIFNSVAASLVVPAAAYVSARARSPHMLEVAVYLRVLWLSDASLSYRSIAEASALNGAPTVLPALVAAFIGISASIASIVLLYSLQLRLVQGLQHNFLDNLGAELLRRISVRVFPAVCSLYVPLLMYVMTARPSDDHVIRKVIGPISWLALGLEVTQISVSLRAFRRVRVLLDQAKTEGTNAEALNMLRRQDRRLFGSFTTMIAVHAVFSFLQGTLWPLPTTFRTLVLTSDAPSSCPLLLAVDGSSYMAVLRVVLGAIALYFSGALSGALVRGEAVFLREEERQLKRTTSSEAYAPPCQVSGWQEKVEEMGMRGISLSALLHFYRGLGSRHMLHFDPAKSTTNDVVRQAIIPLSSSTMQCLASTMMDGVLTRPSRMVTHNWGNLFRDLFAAVVADALGESSYESLGCLIDQDLDQIEHWLHRANALSTTYWICAFCVNQHAGICGYLGGHERDNVTQQSFLACSCNAQKFLNDAEPLSSHGSSVRCEMNKFDSMMHWLAATDTSFYQVVAVDAGFELFGRAWCVAELAEAHSIGMCQQLKVVSAAALEENAHKLRDLKVQEMRASRQEDVDEILAKIPDHETFNQQLHDMIFYSVISGWTDLDEQQQLDKAAHIARWQLVPIRSPLKPAGENNIISI</sequence>
<feature type="transmembrane region" description="Helical" evidence="1">
    <location>
        <begin position="130"/>
        <end position="154"/>
    </location>
</feature>
<dbReference type="AlphaFoldDB" id="A0A813KTA0"/>
<gene>
    <name evidence="2" type="ORF">PGLA2088_LOCUS36403</name>
</gene>
<dbReference type="Proteomes" id="UP000626109">
    <property type="component" value="Unassembled WGS sequence"/>
</dbReference>
<comment type="caution">
    <text evidence="2">The sequence shown here is derived from an EMBL/GenBank/DDBJ whole genome shotgun (WGS) entry which is preliminary data.</text>
</comment>
<feature type="transmembrane region" description="Helical" evidence="1">
    <location>
        <begin position="65"/>
        <end position="87"/>
    </location>
</feature>
<feature type="transmembrane region" description="Helical" evidence="1">
    <location>
        <begin position="318"/>
        <end position="340"/>
    </location>
</feature>
<keyword evidence="1" id="KW-1133">Transmembrane helix</keyword>
<organism evidence="2 3">
    <name type="scientific">Polarella glacialis</name>
    <name type="common">Dinoflagellate</name>
    <dbReference type="NCBI Taxonomy" id="89957"/>
    <lineage>
        <taxon>Eukaryota</taxon>
        <taxon>Sar</taxon>
        <taxon>Alveolata</taxon>
        <taxon>Dinophyceae</taxon>
        <taxon>Suessiales</taxon>
        <taxon>Suessiaceae</taxon>
        <taxon>Polarella</taxon>
    </lineage>
</organism>
<accession>A0A813KTA0</accession>
<feature type="transmembrane region" description="Helical" evidence="1">
    <location>
        <begin position="182"/>
        <end position="199"/>
    </location>
</feature>
<protein>
    <submittedName>
        <fullName evidence="2">Uncharacterized protein</fullName>
    </submittedName>
</protein>
<keyword evidence="1" id="KW-0812">Transmembrane</keyword>
<reference evidence="2" key="1">
    <citation type="submission" date="2021-02" db="EMBL/GenBank/DDBJ databases">
        <authorList>
            <person name="Dougan E. K."/>
            <person name="Rhodes N."/>
            <person name="Thang M."/>
            <person name="Chan C."/>
        </authorList>
    </citation>
    <scope>NUCLEOTIDE SEQUENCE</scope>
</reference>